<keyword evidence="6" id="KW-0539">Nucleus</keyword>
<sequence length="318" mass="34841">MAEKKIFVVFGATGNQGGSVINAILGDPKTADEFKIRGITRDPSKPNAKALAARGVECVAADINNKDQIKSAFDGAYAVFAMTNYWEKMDAELEIRQGKNIADLAKESGVQHLIWSSLLDINTLTNGKYPGVEHFDSKAAVERYIREIGVPATFFLPGFFMTNIPGDALRQLPPDNDWALALPMPPDTPIPCIDIVSDTGKFIKGILTHRESLLGKRVLASVAYYTPTEIVATFAELYPEAGKKAKFAQLPEDVYKDALAQAGMSEKAQEDLYQTMAFMYEFGYYGKAGLDESHAILDGKLTTLKEFFSTAKGFKGVQ</sequence>
<comment type="caution">
    <text evidence="9">The sequence shown here is derived from an EMBL/GenBank/DDBJ whole genome shotgun (WGS) entry which is preliminary data.</text>
</comment>
<dbReference type="Pfam" id="PF05368">
    <property type="entry name" value="NmrA"/>
    <property type="match status" value="1"/>
</dbReference>
<dbReference type="PANTHER" id="PTHR42748:SF31">
    <property type="entry name" value="NMRA-LIKE DOMAIN-CONTAINING PROTEIN-RELATED"/>
    <property type="match status" value="1"/>
</dbReference>
<dbReference type="Gene3D" id="3.40.50.720">
    <property type="entry name" value="NAD(P)-binding Rossmann-like Domain"/>
    <property type="match status" value="1"/>
</dbReference>
<evidence type="ECO:0000313" key="9">
    <source>
        <dbReference type="EMBL" id="CAF9934621.1"/>
    </source>
</evidence>
<evidence type="ECO:0000256" key="3">
    <source>
        <dbReference type="ARBA" id="ARBA00006328"/>
    </source>
</evidence>
<evidence type="ECO:0000256" key="5">
    <source>
        <dbReference type="ARBA" id="ARBA00022857"/>
    </source>
</evidence>
<keyword evidence="10" id="KW-1185">Reference proteome</keyword>
<dbReference type="SUPFAM" id="SSF51735">
    <property type="entry name" value="NAD(P)-binding Rossmann-fold domains"/>
    <property type="match status" value="1"/>
</dbReference>
<dbReference type="InterPro" id="IPR008030">
    <property type="entry name" value="NmrA-like"/>
</dbReference>
<evidence type="ECO:0000256" key="2">
    <source>
        <dbReference type="ARBA" id="ARBA00004556"/>
    </source>
</evidence>
<dbReference type="InterPro" id="IPR051164">
    <property type="entry name" value="NmrA-like_oxidored"/>
</dbReference>
<evidence type="ECO:0000256" key="6">
    <source>
        <dbReference type="ARBA" id="ARBA00023242"/>
    </source>
</evidence>
<dbReference type="EMBL" id="CAJPDS010000076">
    <property type="protein sequence ID" value="CAF9934621.1"/>
    <property type="molecule type" value="Genomic_DNA"/>
</dbReference>
<gene>
    <name evidence="9" type="ORF">HETSPECPRED_009292</name>
</gene>
<keyword evidence="4" id="KW-0963">Cytoplasm</keyword>
<dbReference type="InterPro" id="IPR036291">
    <property type="entry name" value="NAD(P)-bd_dom_sf"/>
</dbReference>
<evidence type="ECO:0000256" key="1">
    <source>
        <dbReference type="ARBA" id="ARBA00004123"/>
    </source>
</evidence>
<evidence type="ECO:0000259" key="8">
    <source>
        <dbReference type="Pfam" id="PF05368"/>
    </source>
</evidence>
<reference evidence="9" key="1">
    <citation type="submission" date="2021-03" db="EMBL/GenBank/DDBJ databases">
        <authorList>
            <person name="Tagirdzhanova G."/>
        </authorList>
    </citation>
    <scope>NUCLEOTIDE SEQUENCE</scope>
</reference>
<dbReference type="OrthoDB" id="3358371at2759"/>
<organism evidence="9 10">
    <name type="scientific">Heterodermia speciosa</name>
    <dbReference type="NCBI Taxonomy" id="116794"/>
    <lineage>
        <taxon>Eukaryota</taxon>
        <taxon>Fungi</taxon>
        <taxon>Dikarya</taxon>
        <taxon>Ascomycota</taxon>
        <taxon>Pezizomycotina</taxon>
        <taxon>Lecanoromycetes</taxon>
        <taxon>OSLEUM clade</taxon>
        <taxon>Lecanoromycetidae</taxon>
        <taxon>Caliciales</taxon>
        <taxon>Physciaceae</taxon>
        <taxon>Heterodermia</taxon>
    </lineage>
</organism>
<dbReference type="GO" id="GO:0005634">
    <property type="term" value="C:nucleus"/>
    <property type="evidence" value="ECO:0007669"/>
    <property type="project" value="UniProtKB-SubCell"/>
</dbReference>
<protein>
    <recommendedName>
        <fullName evidence="7">NmrA-like family domain-containing protein 1</fullName>
    </recommendedName>
</protein>
<comment type="similarity">
    <text evidence="3">Belongs to the NmrA-type oxidoreductase family.</text>
</comment>
<dbReference type="Proteomes" id="UP000664521">
    <property type="component" value="Unassembled WGS sequence"/>
</dbReference>
<proteinExistence type="inferred from homology"/>
<evidence type="ECO:0000256" key="4">
    <source>
        <dbReference type="ARBA" id="ARBA00022490"/>
    </source>
</evidence>
<dbReference type="AlphaFoldDB" id="A0A8H3G1P8"/>
<evidence type="ECO:0000256" key="7">
    <source>
        <dbReference type="ARBA" id="ARBA00040296"/>
    </source>
</evidence>
<evidence type="ECO:0000313" key="10">
    <source>
        <dbReference type="Proteomes" id="UP000664521"/>
    </source>
</evidence>
<keyword evidence="5" id="KW-0521">NADP</keyword>
<dbReference type="Gene3D" id="3.90.25.10">
    <property type="entry name" value="UDP-galactose 4-epimerase, domain 1"/>
    <property type="match status" value="1"/>
</dbReference>
<dbReference type="CDD" id="cd05251">
    <property type="entry name" value="NmrA_like_SDR_a"/>
    <property type="match status" value="1"/>
</dbReference>
<dbReference type="FunFam" id="3.40.50.720:FF:000181">
    <property type="entry name" value="NmrA-like family domain-containing protein 1"/>
    <property type="match status" value="1"/>
</dbReference>
<feature type="domain" description="NmrA-like" evidence="8">
    <location>
        <begin position="4"/>
        <end position="308"/>
    </location>
</feature>
<dbReference type="PANTHER" id="PTHR42748">
    <property type="entry name" value="NITROGEN METABOLITE REPRESSION PROTEIN NMRA FAMILY MEMBER"/>
    <property type="match status" value="1"/>
</dbReference>
<dbReference type="GO" id="GO:0048471">
    <property type="term" value="C:perinuclear region of cytoplasm"/>
    <property type="evidence" value="ECO:0007669"/>
    <property type="project" value="UniProtKB-SubCell"/>
</dbReference>
<accession>A0A8H3G1P8</accession>
<comment type="subcellular location">
    <subcellularLocation>
        <location evidence="2">Cytoplasm</location>
        <location evidence="2">Perinuclear region</location>
    </subcellularLocation>
    <subcellularLocation>
        <location evidence="1">Nucleus</location>
    </subcellularLocation>
</comment>
<name>A0A8H3G1P8_9LECA</name>